<dbReference type="GO" id="GO:0006085">
    <property type="term" value="P:acetyl-CoA biosynthetic process"/>
    <property type="evidence" value="ECO:0007669"/>
    <property type="project" value="TreeGrafter"/>
</dbReference>
<accession>A0A8H7NKQ6</accession>
<comment type="caution">
    <text evidence="2">The sequence shown here is derived from an EMBL/GenBank/DDBJ whole genome shotgun (WGS) entry which is preliminary data.</text>
</comment>
<proteinExistence type="predicted"/>
<dbReference type="Gene3D" id="3.30.300.30">
    <property type="match status" value="1"/>
</dbReference>
<organism evidence="2 3">
    <name type="scientific">Bionectria ochroleuca</name>
    <name type="common">Gliocladium roseum</name>
    <dbReference type="NCBI Taxonomy" id="29856"/>
    <lineage>
        <taxon>Eukaryota</taxon>
        <taxon>Fungi</taxon>
        <taxon>Dikarya</taxon>
        <taxon>Ascomycota</taxon>
        <taxon>Pezizomycotina</taxon>
        <taxon>Sordariomycetes</taxon>
        <taxon>Hypocreomycetidae</taxon>
        <taxon>Hypocreales</taxon>
        <taxon>Bionectriaceae</taxon>
        <taxon>Clonostachys</taxon>
    </lineage>
</organism>
<name>A0A8H7NKQ6_BIOOC</name>
<dbReference type="Proteomes" id="UP000616885">
    <property type="component" value="Unassembled WGS sequence"/>
</dbReference>
<sequence>MAVIGVQDHFTGQAINALVSLKPGNDVVETPHTEFKAQMRKEIGPFATPKAIFIVDDLPKTRSGKIMRRIL</sequence>
<dbReference type="PANTHER" id="PTHR24095">
    <property type="entry name" value="ACETYL-COENZYME A SYNTHETASE"/>
    <property type="match status" value="1"/>
</dbReference>
<dbReference type="AlphaFoldDB" id="A0A8H7NKQ6"/>
<gene>
    <name evidence="2" type="ORF">IM811_008805</name>
</gene>
<dbReference type="InterPro" id="IPR025110">
    <property type="entry name" value="AMP-bd_C"/>
</dbReference>
<evidence type="ECO:0000313" key="2">
    <source>
        <dbReference type="EMBL" id="KAF9757861.1"/>
    </source>
</evidence>
<dbReference type="Pfam" id="PF13193">
    <property type="entry name" value="AMP-binding_C"/>
    <property type="match status" value="1"/>
</dbReference>
<reference evidence="2" key="1">
    <citation type="submission" date="2020-10" db="EMBL/GenBank/DDBJ databases">
        <title>High-Quality Genome Resource of Clonostachys rosea strain S41 by Oxford Nanopore Long-Read Sequencing.</title>
        <authorList>
            <person name="Wang H."/>
        </authorList>
    </citation>
    <scope>NUCLEOTIDE SEQUENCE</scope>
    <source>
        <strain evidence="2">S41</strain>
    </source>
</reference>
<dbReference type="EMBL" id="JADCTT010000002">
    <property type="protein sequence ID" value="KAF9757861.1"/>
    <property type="molecule type" value="Genomic_DNA"/>
</dbReference>
<dbReference type="SUPFAM" id="SSF56801">
    <property type="entry name" value="Acetyl-CoA synthetase-like"/>
    <property type="match status" value="1"/>
</dbReference>
<dbReference type="PANTHER" id="PTHR24095:SF14">
    <property type="entry name" value="ACETYL-COENZYME A SYNTHETASE 1"/>
    <property type="match status" value="1"/>
</dbReference>
<evidence type="ECO:0000259" key="1">
    <source>
        <dbReference type="Pfam" id="PF13193"/>
    </source>
</evidence>
<dbReference type="InterPro" id="IPR045851">
    <property type="entry name" value="AMP-bd_C_sf"/>
</dbReference>
<dbReference type="GO" id="GO:0005829">
    <property type="term" value="C:cytosol"/>
    <property type="evidence" value="ECO:0007669"/>
    <property type="project" value="TreeGrafter"/>
</dbReference>
<dbReference type="GO" id="GO:0003987">
    <property type="term" value="F:acetate-CoA ligase activity"/>
    <property type="evidence" value="ECO:0007669"/>
    <property type="project" value="TreeGrafter"/>
</dbReference>
<evidence type="ECO:0000313" key="3">
    <source>
        <dbReference type="Proteomes" id="UP000616885"/>
    </source>
</evidence>
<feature type="domain" description="AMP-binding enzyme C-terminal" evidence="1">
    <location>
        <begin position="2"/>
        <end position="65"/>
    </location>
</feature>
<protein>
    <recommendedName>
        <fullName evidence="1">AMP-binding enzyme C-terminal domain-containing protein</fullName>
    </recommendedName>
</protein>